<gene>
    <name evidence="2" type="ordered locus">Tfu_1696</name>
</gene>
<reference evidence="2" key="1">
    <citation type="submission" date="2005-07" db="EMBL/GenBank/DDBJ databases">
        <title>Complete sequence of Thermobifida fusca YX.</title>
        <authorList>
            <consortium name="US DOE Joint Genome Institute"/>
            <person name="Copeland A."/>
            <person name="Lucas S."/>
            <person name="Lapidus A."/>
            <person name="Barry K."/>
            <person name="Detter J.C."/>
            <person name="Glavina T."/>
            <person name="Hammon N."/>
            <person name="Israni S."/>
            <person name="Pitluck S."/>
            <person name="Di Bartolo G."/>
            <person name="Chain P."/>
            <person name="Schmutz J."/>
            <person name="Larimer F."/>
            <person name="Land M."/>
            <person name="Lykidis A."/>
            <person name="Richardson P."/>
        </authorList>
    </citation>
    <scope>NUCLEOTIDE SEQUENCE</scope>
    <source>
        <strain evidence="2">YX</strain>
    </source>
</reference>
<feature type="region of interest" description="Disordered" evidence="1">
    <location>
        <begin position="1"/>
        <end position="54"/>
    </location>
</feature>
<dbReference type="HOGENOM" id="CLU_1795566_0_0_11"/>
<name>Q47P88_THEFY</name>
<feature type="region of interest" description="Disordered" evidence="1">
    <location>
        <begin position="67"/>
        <end position="144"/>
    </location>
</feature>
<evidence type="ECO:0000256" key="1">
    <source>
        <dbReference type="SAM" id="MobiDB-lite"/>
    </source>
</evidence>
<protein>
    <submittedName>
        <fullName evidence="2">Uncharacterized protein</fullName>
    </submittedName>
</protein>
<dbReference type="AlphaFoldDB" id="Q47P88"/>
<dbReference type="EMBL" id="CP000088">
    <property type="protein sequence ID" value="AAZ55731.1"/>
    <property type="molecule type" value="Genomic_DNA"/>
</dbReference>
<dbReference type="KEGG" id="tfu:Tfu_1696"/>
<evidence type="ECO:0000313" key="2">
    <source>
        <dbReference type="EMBL" id="AAZ55731.1"/>
    </source>
</evidence>
<proteinExistence type="predicted"/>
<organism evidence="2">
    <name type="scientific">Thermobifida fusca (strain YX)</name>
    <dbReference type="NCBI Taxonomy" id="269800"/>
    <lineage>
        <taxon>Bacteria</taxon>
        <taxon>Bacillati</taxon>
        <taxon>Actinomycetota</taxon>
        <taxon>Actinomycetes</taxon>
        <taxon>Streptosporangiales</taxon>
        <taxon>Nocardiopsidaceae</taxon>
        <taxon>Thermobifida</taxon>
    </lineage>
</organism>
<sequence>MLRRRPQLRPPRPGLQRMQARARTGRHGQAAHPGLQQGTPASPGQPARLAQPCSVRFPADSAAFRRAWAVSSDSAPATQSTKQPGAAHPISDRNGPAPGDAPASHNAAHQPAVESAGCSFKASPHGRMRRNPCSGTAMMQRKGE</sequence>
<feature type="compositionally biased region" description="Polar residues" evidence="1">
    <location>
        <begin position="71"/>
        <end position="83"/>
    </location>
</feature>
<accession>Q47P88</accession>